<reference evidence="2 3" key="1">
    <citation type="submission" date="2021-08" db="EMBL/GenBank/DDBJ databases">
        <title>Draft Genome Sequence of Phanerochaete sordida strain YK-624.</title>
        <authorList>
            <person name="Mori T."/>
            <person name="Dohra H."/>
            <person name="Suzuki T."/>
            <person name="Kawagishi H."/>
            <person name="Hirai H."/>
        </authorList>
    </citation>
    <scope>NUCLEOTIDE SEQUENCE [LARGE SCALE GENOMIC DNA]</scope>
    <source>
        <strain evidence="2 3">YK-624</strain>
    </source>
</reference>
<accession>A0A9P3GDC4</accession>
<evidence type="ECO:0000313" key="2">
    <source>
        <dbReference type="EMBL" id="GJE92701.1"/>
    </source>
</evidence>
<dbReference type="AlphaFoldDB" id="A0A9P3GDC4"/>
<comment type="caution">
    <text evidence="2">The sequence shown here is derived from an EMBL/GenBank/DDBJ whole genome shotgun (WGS) entry which is preliminary data.</text>
</comment>
<dbReference type="EMBL" id="BPQB01000028">
    <property type="protein sequence ID" value="GJE92701.1"/>
    <property type="molecule type" value="Genomic_DNA"/>
</dbReference>
<evidence type="ECO:0000259" key="1">
    <source>
        <dbReference type="Pfam" id="PF20151"/>
    </source>
</evidence>
<name>A0A9P3GDC4_9APHY</name>
<dbReference type="Pfam" id="PF20151">
    <property type="entry name" value="DUF6533"/>
    <property type="match status" value="1"/>
</dbReference>
<feature type="domain" description="DUF6533" evidence="1">
    <location>
        <begin position="31"/>
        <end position="75"/>
    </location>
</feature>
<dbReference type="OrthoDB" id="2675435at2759"/>
<dbReference type="Proteomes" id="UP000703269">
    <property type="component" value="Unassembled WGS sequence"/>
</dbReference>
<proteinExistence type="predicted"/>
<evidence type="ECO:0000313" key="3">
    <source>
        <dbReference type="Proteomes" id="UP000703269"/>
    </source>
</evidence>
<sequence length="248" mass="27704">MASPTQAQEQAELAALDALFVALGQDRAKTYSNTAALVVLVYDTLLNMDHEIEQIWMAAWSVPKVLYILARYYSIVHVSLMVALGIATNLSDAMHGVVLALSARRPGHLYVPRKCHPPSAHPRNIRRQQNRHLGPRVPHDVPIRARADGHDLEHRHHPARAGAVLRPVAGLPRREPGAPDAARVGPLHLRRIRVRGPHGVPLPHRVRRHVGQAREHPGLAALPPVRARRHTRVCPYLCDEPHYDHSHE</sequence>
<gene>
    <name evidence="2" type="ORF">PsYK624_088570</name>
</gene>
<keyword evidence="3" id="KW-1185">Reference proteome</keyword>
<protein>
    <recommendedName>
        <fullName evidence="1">DUF6533 domain-containing protein</fullName>
    </recommendedName>
</protein>
<dbReference type="InterPro" id="IPR045340">
    <property type="entry name" value="DUF6533"/>
</dbReference>
<organism evidence="2 3">
    <name type="scientific">Phanerochaete sordida</name>
    <dbReference type="NCBI Taxonomy" id="48140"/>
    <lineage>
        <taxon>Eukaryota</taxon>
        <taxon>Fungi</taxon>
        <taxon>Dikarya</taxon>
        <taxon>Basidiomycota</taxon>
        <taxon>Agaricomycotina</taxon>
        <taxon>Agaricomycetes</taxon>
        <taxon>Polyporales</taxon>
        <taxon>Phanerochaetaceae</taxon>
        <taxon>Phanerochaete</taxon>
    </lineage>
</organism>